<dbReference type="Gene3D" id="1.25.40.10">
    <property type="entry name" value="Tetratricopeptide repeat domain"/>
    <property type="match status" value="1"/>
</dbReference>
<dbReference type="InterPro" id="IPR011990">
    <property type="entry name" value="TPR-like_helical_dom_sf"/>
</dbReference>
<sequence>MKVGHVIRSERIRQDMKQIVLAKGICTPSYLSKIERNLIHPSDDVAELLLERLGIDATKFHEPDHINSDKEFMELILASYRMVITKKDKTYTKQQLDMLMAINPLSYDDSVYYTYLLVTFRFRLILGGDLEERKIELDAVDGLTSYFDEFQMYLFNINRGLFYYVSGILVKSIHYFEAAFETMNNLSLDDWEVAELHYMIGITYVADNRTLHSREHVQKALSYFSSQFLMGRVMDCYIIMGVVHKQSRNFDESLNAYLKARQICEEFGLNSNLELILHNIGALYGVIGDREKAIKSFKESYEYNSHLTNGQLLSILCIAMEYSKLKNKKLILEWCEKGIKHYELLENEGQASYYHQLSFMKSMYSENGLCEDIAKTSLVYFKENLHYELVSKYSIALANWYFENKKYKLSATLYEEAHKYGNIYRNITEWEDL</sequence>
<name>A0ABZ0LBK3_9BACL</name>
<feature type="domain" description="HTH cro/C1-type" evidence="2">
    <location>
        <begin position="7"/>
        <end position="60"/>
    </location>
</feature>
<dbReference type="InterPro" id="IPR019734">
    <property type="entry name" value="TPR_rpt"/>
</dbReference>
<dbReference type="RefSeq" id="WP_317970875.1">
    <property type="nucleotide sequence ID" value="NZ_CP129118.1"/>
</dbReference>
<dbReference type="Proteomes" id="UP001303902">
    <property type="component" value="Chromosome"/>
</dbReference>
<accession>A0ABZ0LBK3</accession>
<dbReference type="SMART" id="SM00530">
    <property type="entry name" value="HTH_XRE"/>
    <property type="match status" value="1"/>
</dbReference>
<dbReference type="SUPFAM" id="SSF47413">
    <property type="entry name" value="lambda repressor-like DNA-binding domains"/>
    <property type="match status" value="1"/>
</dbReference>
<evidence type="ECO:0000313" key="4">
    <source>
        <dbReference type="Proteomes" id="UP001303902"/>
    </source>
</evidence>
<dbReference type="InterPro" id="IPR001387">
    <property type="entry name" value="Cro/C1-type_HTH"/>
</dbReference>
<feature type="repeat" description="TPR" evidence="1">
    <location>
        <begin position="274"/>
        <end position="307"/>
    </location>
</feature>
<organism evidence="3 4">
    <name type="scientific">Sporosarcina oncorhynchi</name>
    <dbReference type="NCBI Taxonomy" id="3056444"/>
    <lineage>
        <taxon>Bacteria</taxon>
        <taxon>Bacillati</taxon>
        <taxon>Bacillota</taxon>
        <taxon>Bacilli</taxon>
        <taxon>Bacillales</taxon>
        <taxon>Caryophanaceae</taxon>
        <taxon>Sporosarcina</taxon>
    </lineage>
</organism>
<reference evidence="3 4" key="1">
    <citation type="submission" date="2023-06" db="EMBL/GenBank/DDBJ databases">
        <title>Sporosarcina sp. nov., isolated from Korean tranditional fermented seafood 'Jeotgal'.</title>
        <authorList>
            <person name="Yang A.I."/>
            <person name="Shin N.-R."/>
        </authorList>
    </citation>
    <scope>NUCLEOTIDE SEQUENCE [LARGE SCALE GENOMIC DNA]</scope>
    <source>
        <strain evidence="3 4">T2O-4</strain>
    </source>
</reference>
<dbReference type="PROSITE" id="PS50943">
    <property type="entry name" value="HTH_CROC1"/>
    <property type="match status" value="1"/>
</dbReference>
<proteinExistence type="predicted"/>
<dbReference type="Gene3D" id="1.10.260.40">
    <property type="entry name" value="lambda repressor-like DNA-binding domains"/>
    <property type="match status" value="1"/>
</dbReference>
<evidence type="ECO:0000256" key="1">
    <source>
        <dbReference type="PROSITE-ProRule" id="PRU00339"/>
    </source>
</evidence>
<dbReference type="EMBL" id="CP129118">
    <property type="protein sequence ID" value="WOV89127.1"/>
    <property type="molecule type" value="Genomic_DNA"/>
</dbReference>
<dbReference type="SUPFAM" id="SSF48452">
    <property type="entry name" value="TPR-like"/>
    <property type="match status" value="1"/>
</dbReference>
<dbReference type="PROSITE" id="PS50005">
    <property type="entry name" value="TPR"/>
    <property type="match status" value="1"/>
</dbReference>
<keyword evidence="1" id="KW-0802">TPR repeat</keyword>
<dbReference type="SMART" id="SM00028">
    <property type="entry name" value="TPR"/>
    <property type="match status" value="4"/>
</dbReference>
<gene>
    <name evidence="3" type="ORF">QWT69_03335</name>
</gene>
<evidence type="ECO:0000259" key="2">
    <source>
        <dbReference type="PROSITE" id="PS50943"/>
    </source>
</evidence>
<dbReference type="CDD" id="cd00093">
    <property type="entry name" value="HTH_XRE"/>
    <property type="match status" value="1"/>
</dbReference>
<dbReference type="InterPro" id="IPR010982">
    <property type="entry name" value="Lambda_DNA-bd_dom_sf"/>
</dbReference>
<protein>
    <submittedName>
        <fullName evidence="3">Tetratricopeptide repeat protein</fullName>
    </submittedName>
</protein>
<evidence type="ECO:0000313" key="3">
    <source>
        <dbReference type="EMBL" id="WOV89127.1"/>
    </source>
</evidence>
<keyword evidence="4" id="KW-1185">Reference proteome</keyword>
<dbReference type="Pfam" id="PF01381">
    <property type="entry name" value="HTH_3"/>
    <property type="match status" value="1"/>
</dbReference>